<gene>
    <name evidence="2" type="ORF">PGLA2088_LOCUS46687</name>
</gene>
<sequence length="149" mass="15955">VPLGCQEETQTAASEDTADCRRFLNQHSATSLLEASRTTVPDILDEEEEETVADFAARSAGQCLPARGLFEEESQESERAADTARGTFSRGGTGLTGNIALAEMLPEMIRGASASGMKVPTKPMSHRPKSVRSSRLNSPASHAFSPKFL</sequence>
<reference evidence="2" key="1">
    <citation type="submission" date="2021-02" db="EMBL/GenBank/DDBJ databases">
        <authorList>
            <person name="Dougan E. K."/>
            <person name="Rhodes N."/>
            <person name="Thang M."/>
            <person name="Chan C."/>
        </authorList>
    </citation>
    <scope>NUCLEOTIDE SEQUENCE</scope>
</reference>
<comment type="caution">
    <text evidence="2">The sequence shown here is derived from an EMBL/GenBank/DDBJ whole genome shotgun (WGS) entry which is preliminary data.</text>
</comment>
<dbReference type="EMBL" id="CAJNNW010036285">
    <property type="protein sequence ID" value="CAE8733110.1"/>
    <property type="molecule type" value="Genomic_DNA"/>
</dbReference>
<feature type="region of interest" description="Disordered" evidence="1">
    <location>
        <begin position="112"/>
        <end position="149"/>
    </location>
</feature>
<protein>
    <submittedName>
        <fullName evidence="2">Uncharacterized protein</fullName>
    </submittedName>
</protein>
<organism evidence="2 3">
    <name type="scientific">Polarella glacialis</name>
    <name type="common">Dinoflagellate</name>
    <dbReference type="NCBI Taxonomy" id="89957"/>
    <lineage>
        <taxon>Eukaryota</taxon>
        <taxon>Sar</taxon>
        <taxon>Alveolata</taxon>
        <taxon>Dinophyceae</taxon>
        <taxon>Suessiales</taxon>
        <taxon>Suessiaceae</taxon>
        <taxon>Polarella</taxon>
    </lineage>
</organism>
<dbReference type="Proteomes" id="UP000626109">
    <property type="component" value="Unassembled WGS sequence"/>
</dbReference>
<feature type="region of interest" description="Disordered" evidence="1">
    <location>
        <begin position="70"/>
        <end position="95"/>
    </location>
</feature>
<evidence type="ECO:0000313" key="3">
    <source>
        <dbReference type="Proteomes" id="UP000626109"/>
    </source>
</evidence>
<feature type="non-terminal residue" evidence="2">
    <location>
        <position position="149"/>
    </location>
</feature>
<proteinExistence type="predicted"/>
<dbReference type="AlphaFoldDB" id="A0A813LLS6"/>
<name>A0A813LLS6_POLGL</name>
<evidence type="ECO:0000256" key="1">
    <source>
        <dbReference type="SAM" id="MobiDB-lite"/>
    </source>
</evidence>
<accession>A0A813LLS6</accession>
<evidence type="ECO:0000313" key="2">
    <source>
        <dbReference type="EMBL" id="CAE8733110.1"/>
    </source>
</evidence>
<feature type="non-terminal residue" evidence="2">
    <location>
        <position position="1"/>
    </location>
</feature>